<dbReference type="PROSITE" id="PS00330">
    <property type="entry name" value="HEMOLYSIN_CALCIUM"/>
    <property type="match status" value="3"/>
</dbReference>
<organism evidence="4 5">
    <name type="scientific">Halovulum marinum</name>
    <dbReference type="NCBI Taxonomy" id="2662447"/>
    <lineage>
        <taxon>Bacteria</taxon>
        <taxon>Pseudomonadati</taxon>
        <taxon>Pseudomonadota</taxon>
        <taxon>Alphaproteobacteria</taxon>
        <taxon>Rhodobacterales</taxon>
        <taxon>Paracoccaceae</taxon>
        <taxon>Halovulum</taxon>
    </lineage>
</organism>
<dbReference type="InterPro" id="IPR050557">
    <property type="entry name" value="RTX_toxin/Mannuronan_C5-epim"/>
</dbReference>
<dbReference type="InterPro" id="IPR011049">
    <property type="entry name" value="Serralysin-like_metalloprot_C"/>
</dbReference>
<dbReference type="InterPro" id="IPR001343">
    <property type="entry name" value="Hemolysn_Ca-bd"/>
</dbReference>
<evidence type="ECO:0000313" key="4">
    <source>
        <dbReference type="EMBL" id="MSU90120.1"/>
    </source>
</evidence>
<keyword evidence="2" id="KW-0964">Secreted</keyword>
<evidence type="ECO:0000256" key="3">
    <source>
        <dbReference type="SAM" id="MobiDB-lite"/>
    </source>
</evidence>
<dbReference type="Gene3D" id="2.150.10.10">
    <property type="entry name" value="Serralysin-like metalloprotease, C-terminal"/>
    <property type="match status" value="2"/>
</dbReference>
<feature type="region of interest" description="Disordered" evidence="3">
    <location>
        <begin position="196"/>
        <end position="215"/>
    </location>
</feature>
<accession>A0A6L5Z220</accession>
<dbReference type="Proteomes" id="UP000474957">
    <property type="component" value="Unassembled WGS sequence"/>
</dbReference>
<feature type="region of interest" description="Disordered" evidence="3">
    <location>
        <begin position="243"/>
        <end position="284"/>
    </location>
</feature>
<dbReference type="Pfam" id="PF00353">
    <property type="entry name" value="HemolysinCabind"/>
    <property type="match status" value="2"/>
</dbReference>
<comment type="subcellular location">
    <subcellularLocation>
        <location evidence="1">Secreted</location>
    </subcellularLocation>
</comment>
<protein>
    <recommendedName>
        <fullName evidence="6">Hemolysin type calcium-binding protein</fullName>
    </recommendedName>
</protein>
<dbReference type="InterPro" id="IPR018511">
    <property type="entry name" value="Hemolysin-typ_Ca-bd_CS"/>
</dbReference>
<dbReference type="PANTHER" id="PTHR38340">
    <property type="entry name" value="S-LAYER PROTEIN"/>
    <property type="match status" value="1"/>
</dbReference>
<dbReference type="SUPFAM" id="SSF51120">
    <property type="entry name" value="beta-Roll"/>
    <property type="match status" value="1"/>
</dbReference>
<dbReference type="RefSeq" id="WP_154446609.1">
    <property type="nucleotide sequence ID" value="NZ_WIND01000007.1"/>
</dbReference>
<dbReference type="GO" id="GO:0005576">
    <property type="term" value="C:extracellular region"/>
    <property type="evidence" value="ECO:0007669"/>
    <property type="project" value="UniProtKB-SubCell"/>
</dbReference>
<evidence type="ECO:0000256" key="2">
    <source>
        <dbReference type="ARBA" id="ARBA00022525"/>
    </source>
</evidence>
<feature type="compositionally biased region" description="Basic and acidic residues" evidence="3">
    <location>
        <begin position="243"/>
        <end position="275"/>
    </location>
</feature>
<evidence type="ECO:0000313" key="5">
    <source>
        <dbReference type="Proteomes" id="UP000474957"/>
    </source>
</evidence>
<reference evidence="4 5" key="1">
    <citation type="submission" date="2019-10" db="EMBL/GenBank/DDBJ databases">
        <title>Cognatihalovulum marinum gen. nov. sp. nov., a new member of the family Rhodobacteraceae isolated from deep seawater of the Northwest Indian Ocean.</title>
        <authorList>
            <person name="Ruan C."/>
            <person name="Wang J."/>
            <person name="Zheng X."/>
            <person name="Song L."/>
            <person name="Zhu Y."/>
            <person name="Huang Y."/>
            <person name="Lu Z."/>
            <person name="Du W."/>
            <person name="Huang L."/>
            <person name="Dai X."/>
        </authorList>
    </citation>
    <scope>NUCLEOTIDE SEQUENCE [LARGE SCALE GENOMIC DNA]</scope>
    <source>
        <strain evidence="4 5">2CG4</strain>
    </source>
</reference>
<dbReference type="PRINTS" id="PR00313">
    <property type="entry name" value="CABNDNGRPT"/>
</dbReference>
<dbReference type="EMBL" id="WIND01000007">
    <property type="protein sequence ID" value="MSU90120.1"/>
    <property type="molecule type" value="Genomic_DNA"/>
</dbReference>
<evidence type="ECO:0000256" key="1">
    <source>
        <dbReference type="ARBA" id="ARBA00004613"/>
    </source>
</evidence>
<evidence type="ECO:0008006" key="6">
    <source>
        <dbReference type="Google" id="ProtNLM"/>
    </source>
</evidence>
<keyword evidence="5" id="KW-1185">Reference proteome</keyword>
<sequence length="364" mass="37182">MLVIEAAASGFHARSPLGDALAPDVFLNAAPDPAGGIVLPVAGTQWWTDSWPALPGATRARLQADTALDPAQPGDGSAALRLTGIAWTRLEADGPVPIATLRLETPLAVTATHDPGGSAAAPTWLAAAAAALAEAVQHSGLRFQGGAGDDVFRPAAEVLPLYAPVVLLGRGGNDALHGGRADEVLRGGAGDDLLTDAGGRSRLHGGGGDDTLKAGAFSDGSALRGGRGDDLVISSNGDDRLWGNAGRDRLEGGRGDDRLRGGQGDDRLDGGEGGDRLSGGRGDDLLSGGEGADTFVFRAAQEGHDVIDDYQPGLDRLLLRGAEGRLVQDGDDVLLLWDNPDAGARILGVAVEDVTLDHWGVQIL</sequence>
<comment type="caution">
    <text evidence="4">The sequence shown here is derived from an EMBL/GenBank/DDBJ whole genome shotgun (WGS) entry which is preliminary data.</text>
</comment>
<dbReference type="GO" id="GO:0005509">
    <property type="term" value="F:calcium ion binding"/>
    <property type="evidence" value="ECO:0007669"/>
    <property type="project" value="InterPro"/>
</dbReference>
<dbReference type="PANTHER" id="PTHR38340:SF1">
    <property type="entry name" value="S-LAYER PROTEIN"/>
    <property type="match status" value="1"/>
</dbReference>
<dbReference type="AlphaFoldDB" id="A0A6L5Z220"/>
<proteinExistence type="predicted"/>
<gene>
    <name evidence="4" type="ORF">GE300_10910</name>
</gene>
<name>A0A6L5Z220_9RHOB</name>